<keyword evidence="6" id="KW-1133">Transmembrane helix</keyword>
<dbReference type="AlphaFoldDB" id="A0A1V9YRY4"/>
<dbReference type="GO" id="GO:0016020">
    <property type="term" value="C:membrane"/>
    <property type="evidence" value="ECO:0007669"/>
    <property type="project" value="UniProtKB-SubCell"/>
</dbReference>
<evidence type="ECO:0000256" key="4">
    <source>
        <dbReference type="ARBA" id="ARBA00022842"/>
    </source>
</evidence>
<evidence type="ECO:0000256" key="1">
    <source>
        <dbReference type="ARBA" id="ARBA00004141"/>
    </source>
</evidence>
<keyword evidence="10" id="KW-1185">Reference proteome</keyword>
<dbReference type="PANTHER" id="PTHR13890">
    <property type="entry name" value="RNA SPLICING PROTEIN MRS2, MITOCHONDRIAL"/>
    <property type="match status" value="1"/>
</dbReference>
<comment type="caution">
    <text evidence="9">The sequence shown here is derived from an EMBL/GenBank/DDBJ whole genome shotgun (WGS) entry which is preliminary data.</text>
</comment>
<comment type="subcellular location">
    <subcellularLocation>
        <location evidence="1">Membrane</location>
        <topology evidence="1">Multi-pass membrane protein</topology>
    </subcellularLocation>
</comment>
<evidence type="ECO:0000313" key="10">
    <source>
        <dbReference type="Proteomes" id="UP000243579"/>
    </source>
</evidence>
<keyword evidence="4" id="KW-0460">Magnesium</keyword>
<evidence type="ECO:0000313" key="9">
    <source>
        <dbReference type="EMBL" id="OQR88430.1"/>
    </source>
</evidence>
<dbReference type="Proteomes" id="UP000243579">
    <property type="component" value="Unassembled WGS sequence"/>
</dbReference>
<feature type="non-terminal residue" evidence="9">
    <location>
        <position position="194"/>
    </location>
</feature>
<evidence type="ECO:0000256" key="6">
    <source>
        <dbReference type="ARBA" id="ARBA00022989"/>
    </source>
</evidence>
<dbReference type="GO" id="GO:0015095">
    <property type="term" value="F:magnesium ion transmembrane transporter activity"/>
    <property type="evidence" value="ECO:0007669"/>
    <property type="project" value="TreeGrafter"/>
</dbReference>
<sequence>MNRSPELLLSKHTDVLYDVGSAMHNGKRLALRFDAKGNSTYEEVSRVDVLKLVQTAAATVKPLVPSRLQGRVDIPKIHMRDLRKLDNVFAVSNEPSLVVRQQAILINADPIRAVIVRECCLVFLPDGADSLVSLLKGCFTEQVVYSQSIAFEFAALEAVLQTICKVLSNDCEKVLPVAKMSVDRMARDDLPMGD</sequence>
<dbReference type="OrthoDB" id="10251508at2759"/>
<proteinExistence type="predicted"/>
<evidence type="ECO:0000256" key="7">
    <source>
        <dbReference type="ARBA" id="ARBA00023065"/>
    </source>
</evidence>
<keyword evidence="7" id="KW-0406">Ion transport</keyword>
<evidence type="ECO:0000256" key="3">
    <source>
        <dbReference type="ARBA" id="ARBA00022692"/>
    </source>
</evidence>
<keyword evidence="5" id="KW-0809">Transit peptide</keyword>
<dbReference type="Pfam" id="PF22099">
    <property type="entry name" value="MRS2-like"/>
    <property type="match status" value="1"/>
</dbReference>
<keyword evidence="2" id="KW-0813">Transport</keyword>
<keyword evidence="3" id="KW-0812">Transmembrane</keyword>
<evidence type="ECO:0000256" key="8">
    <source>
        <dbReference type="ARBA" id="ARBA00023136"/>
    </source>
</evidence>
<accession>A0A1V9YRY4</accession>
<evidence type="ECO:0000256" key="5">
    <source>
        <dbReference type="ARBA" id="ARBA00022946"/>
    </source>
</evidence>
<dbReference type="InterPro" id="IPR039204">
    <property type="entry name" value="MRS2-like"/>
</dbReference>
<protein>
    <submittedName>
        <fullName evidence="9">CorA Metal Ion Transporter (MIT) Family</fullName>
    </submittedName>
</protein>
<dbReference type="PANTHER" id="PTHR13890:SF0">
    <property type="entry name" value="MAGNESIUM TRANSPORTER MRS2 HOMOLOG, MITOCHONDRIAL"/>
    <property type="match status" value="1"/>
</dbReference>
<dbReference type="EMBL" id="JNBR01001318">
    <property type="protein sequence ID" value="OQR88430.1"/>
    <property type="molecule type" value="Genomic_DNA"/>
</dbReference>
<dbReference type="Gene3D" id="1.20.58.340">
    <property type="entry name" value="Magnesium transport protein CorA, transmembrane region"/>
    <property type="match status" value="1"/>
</dbReference>
<gene>
    <name evidence="9" type="ORF">ACHHYP_06818</name>
</gene>
<keyword evidence="8" id="KW-0472">Membrane</keyword>
<organism evidence="9 10">
    <name type="scientific">Achlya hypogyna</name>
    <name type="common">Oomycete</name>
    <name type="synonym">Protoachlya hypogyna</name>
    <dbReference type="NCBI Taxonomy" id="1202772"/>
    <lineage>
        <taxon>Eukaryota</taxon>
        <taxon>Sar</taxon>
        <taxon>Stramenopiles</taxon>
        <taxon>Oomycota</taxon>
        <taxon>Saprolegniomycetes</taxon>
        <taxon>Saprolegniales</taxon>
        <taxon>Achlyaceae</taxon>
        <taxon>Achlya</taxon>
    </lineage>
</organism>
<name>A0A1V9YRY4_ACHHY</name>
<evidence type="ECO:0000256" key="2">
    <source>
        <dbReference type="ARBA" id="ARBA00022448"/>
    </source>
</evidence>
<dbReference type="Gene3D" id="2.40.128.330">
    <property type="match status" value="1"/>
</dbReference>
<reference evidence="9 10" key="1">
    <citation type="journal article" date="2014" name="Genome Biol. Evol.">
        <title>The secreted proteins of Achlya hypogyna and Thraustotheca clavata identify the ancestral oomycete secretome and reveal gene acquisitions by horizontal gene transfer.</title>
        <authorList>
            <person name="Misner I."/>
            <person name="Blouin N."/>
            <person name="Leonard G."/>
            <person name="Richards T.A."/>
            <person name="Lane C.E."/>
        </authorList>
    </citation>
    <scope>NUCLEOTIDE SEQUENCE [LARGE SCALE GENOMIC DNA]</scope>
    <source>
        <strain evidence="9 10">ATCC 48635</strain>
    </source>
</reference>